<dbReference type="AlphaFoldDB" id="L8H4L8"/>
<organism evidence="1 2">
    <name type="scientific">Acanthamoeba castellanii (strain ATCC 30010 / Neff)</name>
    <dbReference type="NCBI Taxonomy" id="1257118"/>
    <lineage>
        <taxon>Eukaryota</taxon>
        <taxon>Amoebozoa</taxon>
        <taxon>Discosea</taxon>
        <taxon>Longamoebia</taxon>
        <taxon>Centramoebida</taxon>
        <taxon>Acanthamoebidae</taxon>
        <taxon>Acanthamoeba</taxon>
    </lineage>
</organism>
<dbReference type="PANTHER" id="PTHR33594">
    <property type="entry name" value="SUPERFAMILY HYDROLASE, PUTATIVE (AFU_ORTHOLOGUE AFUA_1G03035)-RELATED"/>
    <property type="match status" value="1"/>
</dbReference>
<dbReference type="SUPFAM" id="SSF109604">
    <property type="entry name" value="HD-domain/PDEase-like"/>
    <property type="match status" value="1"/>
</dbReference>
<evidence type="ECO:0000313" key="1">
    <source>
        <dbReference type="EMBL" id="ELR20474.1"/>
    </source>
</evidence>
<dbReference type="Proteomes" id="UP000011083">
    <property type="component" value="Unassembled WGS sequence"/>
</dbReference>
<proteinExistence type="predicted"/>
<dbReference type="GeneID" id="14921334"/>
<evidence type="ECO:0000313" key="2">
    <source>
        <dbReference type="Proteomes" id="UP000011083"/>
    </source>
</evidence>
<name>L8H4L8_ACACF</name>
<reference evidence="1 2" key="1">
    <citation type="journal article" date="2013" name="Genome Biol.">
        <title>Genome of Acanthamoeba castellanii highlights extensive lateral gene transfer and early evolution of tyrosine kinase signaling.</title>
        <authorList>
            <person name="Clarke M."/>
            <person name="Lohan A.J."/>
            <person name="Liu B."/>
            <person name="Lagkouvardos I."/>
            <person name="Roy S."/>
            <person name="Zafar N."/>
            <person name="Bertelli C."/>
            <person name="Schilde C."/>
            <person name="Kianianmomeni A."/>
            <person name="Burglin T.R."/>
            <person name="Frech C."/>
            <person name="Turcotte B."/>
            <person name="Kopec K.O."/>
            <person name="Synnott J.M."/>
            <person name="Choo C."/>
            <person name="Paponov I."/>
            <person name="Finkler A."/>
            <person name="Soon Heng Tan C."/>
            <person name="Hutchins A.P."/>
            <person name="Weinmeier T."/>
            <person name="Rattei T."/>
            <person name="Chu J.S."/>
            <person name="Gimenez G."/>
            <person name="Irimia M."/>
            <person name="Rigden D.J."/>
            <person name="Fitzpatrick D.A."/>
            <person name="Lorenzo-Morales J."/>
            <person name="Bateman A."/>
            <person name="Chiu C.H."/>
            <person name="Tang P."/>
            <person name="Hegemann P."/>
            <person name="Fromm H."/>
            <person name="Raoult D."/>
            <person name="Greub G."/>
            <person name="Miranda-Saavedra D."/>
            <person name="Chen N."/>
            <person name="Nash P."/>
            <person name="Ginger M.L."/>
            <person name="Horn M."/>
            <person name="Schaap P."/>
            <person name="Caler L."/>
            <person name="Loftus B."/>
        </authorList>
    </citation>
    <scope>NUCLEOTIDE SEQUENCE [LARGE SCALE GENOMIC DNA]</scope>
    <source>
        <strain evidence="1 2">Neff</strain>
    </source>
</reference>
<dbReference type="Gene3D" id="1.20.58.1910">
    <property type="match status" value="1"/>
</dbReference>
<dbReference type="VEuPathDB" id="AmoebaDB:ACA1_317660"/>
<keyword evidence="2" id="KW-1185">Reference proteome</keyword>
<dbReference type="RefSeq" id="XP_004343019.1">
    <property type="nucleotide sequence ID" value="XM_004342969.1"/>
</dbReference>
<dbReference type="KEGG" id="acan:ACA1_317660"/>
<dbReference type="OrthoDB" id="16547at2759"/>
<sequence>MADVVLRIADNVPYSRETKEGHPSKALGDLTLLRDIVLDADKIQAIGYEGIERCRAYAKHLEPFMEPGDIEECVVEHAEAKLVRLYTGGFICTAPGRAIAEPLHLELVDYLEDAKAKNKTD</sequence>
<gene>
    <name evidence="1" type="ORF">ACA1_317660</name>
</gene>
<protein>
    <submittedName>
        <fullName evidence="1">Uncharacterized protein</fullName>
    </submittedName>
</protein>
<dbReference type="EMBL" id="KB007915">
    <property type="protein sequence ID" value="ELR20474.1"/>
    <property type="molecule type" value="Genomic_DNA"/>
</dbReference>
<accession>L8H4L8</accession>
<dbReference type="PANTHER" id="PTHR33594:SF1">
    <property type="entry name" value="HD_PDEASE DOMAIN-CONTAINING PROTEIN"/>
    <property type="match status" value="1"/>
</dbReference>